<reference evidence="2" key="1">
    <citation type="submission" date="2002-08" db="EMBL/GenBank/DDBJ databases">
        <title>Phylogenetics of pond and lake lifestyles in Chaoborus midge larvae.</title>
        <authorList>
            <person name="Berendonk T.U."/>
        </authorList>
    </citation>
    <scope>NUCLEOTIDE SEQUENCE</scope>
</reference>
<accession>Q8LX85</accession>
<keyword evidence="2" id="KW-0496">Mitochondrion</keyword>
<sequence length="90" mass="10722">MQSASYFNLLISNMADLCIEFKLQKLSNYLFLENGNLIKYSPSSQSIPFNSTTKFFSWSYYTNFNNNYYIGWLYYIYTLFLLMHKSMLAP</sequence>
<evidence type="ECO:0000256" key="1">
    <source>
        <dbReference type="SAM" id="Phobius"/>
    </source>
</evidence>
<proteinExistence type="predicted"/>
<dbReference type="EMBL" id="AJ427613">
    <property type="protein sequence ID" value="CAD44495.1"/>
    <property type="molecule type" value="Genomic_DNA"/>
</dbReference>
<feature type="transmembrane region" description="Helical" evidence="1">
    <location>
        <begin position="67"/>
        <end position="84"/>
    </location>
</feature>
<geneLocation type="mitochondrion" evidence="2"/>
<keyword evidence="1" id="KW-0812">Transmembrane</keyword>
<organism evidence="2">
    <name type="scientific">Chaoborus astictopus</name>
    <dbReference type="NCBI Taxonomy" id="53523"/>
    <lineage>
        <taxon>Eukaryota</taxon>
        <taxon>Metazoa</taxon>
        <taxon>Ecdysozoa</taxon>
        <taxon>Arthropoda</taxon>
        <taxon>Hexapoda</taxon>
        <taxon>Insecta</taxon>
        <taxon>Pterygota</taxon>
        <taxon>Neoptera</taxon>
        <taxon>Endopterygota</taxon>
        <taxon>Diptera</taxon>
        <taxon>Nematocera</taxon>
        <taxon>Culicoidea</taxon>
        <taxon>Chaoboridae</taxon>
        <taxon>Chaoborus</taxon>
    </lineage>
</organism>
<evidence type="ECO:0000313" key="2">
    <source>
        <dbReference type="EMBL" id="CAD44495.1"/>
    </source>
</evidence>
<name>Q8LX85_9DIPT</name>
<protein>
    <submittedName>
        <fullName evidence="2">Cytochrome oxidase II</fullName>
    </submittedName>
</protein>
<feature type="non-terminal residue" evidence="2">
    <location>
        <position position="90"/>
    </location>
</feature>
<keyword evidence="1" id="KW-0472">Membrane</keyword>
<keyword evidence="1" id="KW-1133">Transmembrane helix</keyword>
<gene>
    <name evidence="2" type="primary">COI</name>
</gene>
<dbReference type="AlphaFoldDB" id="Q8LX85"/>